<proteinExistence type="predicted"/>
<accession>A0ABR2UB63</accession>
<dbReference type="Proteomes" id="UP001396334">
    <property type="component" value="Unassembled WGS sequence"/>
</dbReference>
<feature type="domain" description="RNase H type-1" evidence="1">
    <location>
        <begin position="265"/>
        <end position="327"/>
    </location>
</feature>
<dbReference type="PANTHER" id="PTHR33710:SF79">
    <property type="entry name" value="OS06G0205337 PROTEIN"/>
    <property type="match status" value="1"/>
</dbReference>
<name>A0ABR2UB63_9ROSI</name>
<reference evidence="2 3" key="1">
    <citation type="journal article" date="2024" name="G3 (Bethesda)">
        <title>Genome assembly of Hibiscus sabdariffa L. provides insights into metabolisms of medicinal natural products.</title>
        <authorList>
            <person name="Kim T."/>
        </authorList>
    </citation>
    <scope>NUCLEOTIDE SEQUENCE [LARGE SCALE GENOMIC DNA]</scope>
    <source>
        <strain evidence="2">TK-2024</strain>
        <tissue evidence="2">Old leaves</tissue>
    </source>
</reference>
<dbReference type="Pfam" id="PF13456">
    <property type="entry name" value="RVT_3"/>
    <property type="match status" value="1"/>
</dbReference>
<dbReference type="InterPro" id="IPR044730">
    <property type="entry name" value="RNase_H-like_dom_plant"/>
</dbReference>
<evidence type="ECO:0000313" key="3">
    <source>
        <dbReference type="Proteomes" id="UP001396334"/>
    </source>
</evidence>
<dbReference type="InterPro" id="IPR002156">
    <property type="entry name" value="RNaseH_domain"/>
</dbReference>
<dbReference type="PANTHER" id="PTHR33710">
    <property type="entry name" value="BNAC02G09200D PROTEIN"/>
    <property type="match status" value="1"/>
</dbReference>
<dbReference type="CDD" id="cd06222">
    <property type="entry name" value="RNase_H_like"/>
    <property type="match status" value="1"/>
</dbReference>
<gene>
    <name evidence="2" type="ORF">V6N11_052655</name>
</gene>
<organism evidence="2 3">
    <name type="scientific">Hibiscus sabdariffa</name>
    <name type="common">roselle</name>
    <dbReference type="NCBI Taxonomy" id="183260"/>
    <lineage>
        <taxon>Eukaryota</taxon>
        <taxon>Viridiplantae</taxon>
        <taxon>Streptophyta</taxon>
        <taxon>Embryophyta</taxon>
        <taxon>Tracheophyta</taxon>
        <taxon>Spermatophyta</taxon>
        <taxon>Magnoliopsida</taxon>
        <taxon>eudicotyledons</taxon>
        <taxon>Gunneridae</taxon>
        <taxon>Pentapetalae</taxon>
        <taxon>rosids</taxon>
        <taxon>malvids</taxon>
        <taxon>Malvales</taxon>
        <taxon>Malvaceae</taxon>
        <taxon>Malvoideae</taxon>
        <taxon>Hibiscus</taxon>
    </lineage>
</organism>
<dbReference type="Gene3D" id="3.60.10.10">
    <property type="entry name" value="Endonuclease/exonuclease/phosphatase"/>
    <property type="match status" value="1"/>
</dbReference>
<evidence type="ECO:0000259" key="1">
    <source>
        <dbReference type="Pfam" id="PF13456"/>
    </source>
</evidence>
<dbReference type="SUPFAM" id="SSF56219">
    <property type="entry name" value="DNase I-like"/>
    <property type="match status" value="1"/>
</dbReference>
<dbReference type="InterPro" id="IPR036691">
    <property type="entry name" value="Endo/exonu/phosph_ase_sf"/>
</dbReference>
<protein>
    <recommendedName>
        <fullName evidence="1">RNase H type-1 domain-containing protein</fullName>
    </recommendedName>
</protein>
<dbReference type="EMBL" id="JBBPBN010000001">
    <property type="protein sequence ID" value="KAK9046778.1"/>
    <property type="molecule type" value="Genomic_DNA"/>
</dbReference>
<comment type="caution">
    <text evidence="2">The sequence shown here is derived from an EMBL/GenBank/DDBJ whole genome shotgun (WGS) entry which is preliminary data.</text>
</comment>
<evidence type="ECO:0000313" key="2">
    <source>
        <dbReference type="EMBL" id="KAK9046778.1"/>
    </source>
</evidence>
<sequence>MAILAWNARGLGGLALWWTEEVKVTILNYCKNYIDVSISYRNSEEWHCTFIYAPPYHEEKKEFWEEMAGLRGQQGCKWCMIRDSNSIVNQGEKNGGNAGNIQNVRWYLNFIETTSMIEMLIKGGSFTWSNQRTEENAISEKLDRIFFTGEWSFMHPKAIGIMEAATTFDHNPILLLLNGPRKKRKNVFKFESKWLLEEDCSANIKEAWSLDTEVPRSLSSSQFGKKLRTTRIKLGRWIGPDICPTQPRVTEHWTPPSTGYVKASCDASYDSTTGNASAAMVFRNDKGQIVGGVTSSFIVSSATCAEATAIRLGVIKAIDVGLRQVVAKAVRLGSCPVDWQVRVPPGLRRLL</sequence>
<keyword evidence="3" id="KW-1185">Reference proteome</keyword>